<dbReference type="GO" id="GO:1990281">
    <property type="term" value="C:efflux pump complex"/>
    <property type="evidence" value="ECO:0007669"/>
    <property type="project" value="TreeGrafter"/>
</dbReference>
<dbReference type="GO" id="GO:0015562">
    <property type="term" value="F:efflux transmembrane transporter activity"/>
    <property type="evidence" value="ECO:0007669"/>
    <property type="project" value="InterPro"/>
</dbReference>
<gene>
    <name evidence="9" type="primary">tolC</name>
    <name evidence="9" type="ORF">EHSB41UT_00784</name>
</gene>
<keyword evidence="7" id="KW-0998">Cell outer membrane</keyword>
<reference evidence="9 10" key="1">
    <citation type="submission" date="2017-03" db="EMBL/GenBank/DDBJ databases">
        <authorList>
            <person name="Afonso C.L."/>
            <person name="Miller P.J."/>
            <person name="Scott M.A."/>
            <person name="Spackman E."/>
            <person name="Goraichik I."/>
            <person name="Dimitrov K.M."/>
            <person name="Suarez D.L."/>
            <person name="Swayne D.E."/>
        </authorList>
    </citation>
    <scope>NUCLEOTIDE SEQUENCE [LARGE SCALE GENOMIC DNA]</scope>
    <source>
        <strain evidence="9">SB41UT1</strain>
    </source>
</reference>
<protein>
    <submittedName>
        <fullName evidence="9">Outer membrane protein TolC</fullName>
    </submittedName>
</protein>
<evidence type="ECO:0000313" key="9">
    <source>
        <dbReference type="EMBL" id="SMA37759.1"/>
    </source>
</evidence>
<name>A0A1X7AFI5_9GAMM</name>
<comment type="subcellular location">
    <subcellularLocation>
        <location evidence="1">Cell outer membrane</location>
    </subcellularLocation>
</comment>
<evidence type="ECO:0000313" key="10">
    <source>
        <dbReference type="Proteomes" id="UP000196573"/>
    </source>
</evidence>
<evidence type="ECO:0000256" key="8">
    <source>
        <dbReference type="SAM" id="SignalP"/>
    </source>
</evidence>
<sequence>MLPKRLLVGISAAMMAPAITLFSGALHAASGEPVDLMQVYELAVKNDAQLAAARASFKAAEEAVPQSRAALLPQIGLSAQTADNKGVNLNSTPLPAGDRTNNYNTHGWSASLTQPLFNLQSWFAFEQAGYLTEQAGLSLAIEQQSLVLRVAQAYFNVLLAEETLATTIAEEKALQRQLEQTQQRFEVGLIAETDVLEARAAYDQSRVTRIQANNQVSVAYENLWTLTNTSITKLESLDKTMPVSKPTPAIAQEWVKTSVAQNLSLEASRKGIDAASSQLKVSKSGHAPTLNAVATYGHNVNYAQPDTNDKNNSTVYSLQLSVPIFSGGATQSKVRQAGYQLEETQLNYDQSLRTVTANTRNLFNTVNADAENIDAQCRAIESANSALKATESGYEVGTRNIVDVLNAQQNLYGAQRNYLSARYDFIINTLKLKQNAGTLSPQDLKDLNNWMNTSGNNDLTSVCTKS</sequence>
<keyword evidence="8" id="KW-0732">Signal</keyword>
<dbReference type="InterPro" id="IPR003423">
    <property type="entry name" value="OMP_efflux"/>
</dbReference>
<evidence type="ECO:0000256" key="4">
    <source>
        <dbReference type="ARBA" id="ARBA00022452"/>
    </source>
</evidence>
<dbReference type="InterPro" id="IPR051906">
    <property type="entry name" value="TolC-like"/>
</dbReference>
<evidence type="ECO:0000256" key="7">
    <source>
        <dbReference type="ARBA" id="ARBA00023237"/>
    </source>
</evidence>
<keyword evidence="10" id="KW-1185">Reference proteome</keyword>
<keyword evidence="3" id="KW-0813">Transport</keyword>
<organism evidence="9 10">
    <name type="scientific">Parendozoicomonas haliclonae</name>
    <dbReference type="NCBI Taxonomy" id="1960125"/>
    <lineage>
        <taxon>Bacteria</taxon>
        <taxon>Pseudomonadati</taxon>
        <taxon>Pseudomonadota</taxon>
        <taxon>Gammaproteobacteria</taxon>
        <taxon>Oceanospirillales</taxon>
        <taxon>Endozoicomonadaceae</taxon>
        <taxon>Parendozoicomonas</taxon>
    </lineage>
</organism>
<dbReference type="NCBIfam" id="TIGR01844">
    <property type="entry name" value="type_I_sec_TolC"/>
    <property type="match status" value="1"/>
</dbReference>
<proteinExistence type="inferred from homology"/>
<dbReference type="Proteomes" id="UP000196573">
    <property type="component" value="Unassembled WGS sequence"/>
</dbReference>
<keyword evidence="6" id="KW-0472">Membrane</keyword>
<accession>A0A1X7AFI5</accession>
<dbReference type="InterPro" id="IPR010130">
    <property type="entry name" value="T1SS_OMP_TolC"/>
</dbReference>
<dbReference type="EMBL" id="FWPT01000002">
    <property type="protein sequence ID" value="SMA37759.1"/>
    <property type="molecule type" value="Genomic_DNA"/>
</dbReference>
<dbReference type="SUPFAM" id="SSF56954">
    <property type="entry name" value="Outer membrane efflux proteins (OEP)"/>
    <property type="match status" value="1"/>
</dbReference>
<keyword evidence="5" id="KW-0812">Transmembrane</keyword>
<dbReference type="Gene3D" id="1.20.1600.10">
    <property type="entry name" value="Outer membrane efflux proteins (OEP)"/>
    <property type="match status" value="1"/>
</dbReference>
<dbReference type="AlphaFoldDB" id="A0A1X7AFI5"/>
<comment type="similarity">
    <text evidence="2">Belongs to the outer membrane factor (OMF) (TC 1.B.17) family.</text>
</comment>
<evidence type="ECO:0000256" key="3">
    <source>
        <dbReference type="ARBA" id="ARBA00022448"/>
    </source>
</evidence>
<dbReference type="PANTHER" id="PTHR30026">
    <property type="entry name" value="OUTER MEMBRANE PROTEIN TOLC"/>
    <property type="match status" value="1"/>
</dbReference>
<keyword evidence="4" id="KW-1134">Transmembrane beta strand</keyword>
<evidence type="ECO:0000256" key="2">
    <source>
        <dbReference type="ARBA" id="ARBA00007613"/>
    </source>
</evidence>
<feature type="chain" id="PRO_5012507699" evidence="8">
    <location>
        <begin position="29"/>
        <end position="466"/>
    </location>
</feature>
<dbReference type="GO" id="GO:0009279">
    <property type="term" value="C:cell outer membrane"/>
    <property type="evidence" value="ECO:0007669"/>
    <property type="project" value="UniProtKB-SubCell"/>
</dbReference>
<feature type="signal peptide" evidence="8">
    <location>
        <begin position="1"/>
        <end position="28"/>
    </location>
</feature>
<evidence type="ECO:0000256" key="1">
    <source>
        <dbReference type="ARBA" id="ARBA00004442"/>
    </source>
</evidence>
<evidence type="ECO:0000256" key="6">
    <source>
        <dbReference type="ARBA" id="ARBA00023136"/>
    </source>
</evidence>
<dbReference type="PANTHER" id="PTHR30026:SF20">
    <property type="entry name" value="OUTER MEMBRANE PROTEIN TOLC"/>
    <property type="match status" value="1"/>
</dbReference>
<dbReference type="Pfam" id="PF02321">
    <property type="entry name" value="OEP"/>
    <property type="match status" value="2"/>
</dbReference>
<dbReference type="GO" id="GO:0015288">
    <property type="term" value="F:porin activity"/>
    <property type="evidence" value="ECO:0007669"/>
    <property type="project" value="TreeGrafter"/>
</dbReference>
<evidence type="ECO:0000256" key="5">
    <source>
        <dbReference type="ARBA" id="ARBA00022692"/>
    </source>
</evidence>